<dbReference type="Gene3D" id="3.30.1340.30">
    <property type="match status" value="1"/>
</dbReference>
<dbReference type="PROSITE" id="PS51257">
    <property type="entry name" value="PROKAR_LIPOPROTEIN"/>
    <property type="match status" value="1"/>
</dbReference>
<evidence type="ECO:0000259" key="1">
    <source>
        <dbReference type="PROSITE" id="PS50914"/>
    </source>
</evidence>
<dbReference type="Proteomes" id="UP000219669">
    <property type="component" value="Unassembled WGS sequence"/>
</dbReference>
<evidence type="ECO:0000313" key="2">
    <source>
        <dbReference type="EMBL" id="SOD68772.1"/>
    </source>
</evidence>
<dbReference type="EMBL" id="OCNF01000010">
    <property type="protein sequence ID" value="SOD68772.1"/>
    <property type="molecule type" value="Genomic_DNA"/>
</dbReference>
<dbReference type="InterPro" id="IPR007055">
    <property type="entry name" value="BON_dom"/>
</dbReference>
<reference evidence="2 3" key="1">
    <citation type="submission" date="2017-09" db="EMBL/GenBank/DDBJ databases">
        <authorList>
            <person name="Ehlers B."/>
            <person name="Leendertz F.H."/>
        </authorList>
    </citation>
    <scope>NUCLEOTIDE SEQUENCE [LARGE SCALE GENOMIC DNA]</scope>
    <source>
        <strain evidence="2 3">DSM 16848</strain>
    </source>
</reference>
<dbReference type="OrthoDB" id="5294487at2"/>
<protein>
    <submittedName>
        <fullName evidence="2">Osmotically-inducible protein OsmY, contains BON domain</fullName>
    </submittedName>
</protein>
<dbReference type="RefSeq" id="WP_097114430.1">
    <property type="nucleotide sequence ID" value="NZ_CP083931.1"/>
</dbReference>
<organism evidence="2 3">
    <name type="scientific">Alysiella filiformis DSM 16848</name>
    <dbReference type="NCBI Taxonomy" id="1120981"/>
    <lineage>
        <taxon>Bacteria</taxon>
        <taxon>Pseudomonadati</taxon>
        <taxon>Pseudomonadota</taxon>
        <taxon>Betaproteobacteria</taxon>
        <taxon>Neisseriales</taxon>
        <taxon>Neisseriaceae</taxon>
        <taxon>Alysiella</taxon>
    </lineage>
</organism>
<feature type="domain" description="BON" evidence="1">
    <location>
        <begin position="53"/>
        <end position="122"/>
    </location>
</feature>
<name>A0A286ECX5_9NEIS</name>
<keyword evidence="3" id="KW-1185">Reference proteome</keyword>
<sequence length="203" mass="21571">MKRPHFPYPSMIAAVLLAAGLSGCAAGIIGGGAAVASVADRRSGGSQADDEVMEQRIKSKAQALLRKNSYINYTPHVAVTSYNRRILLTGQVASTADSQLAEQIARSEQSALSVYNYITVSPINRSVVDVSNDTAITARVRANLLGISHVVYPGHVKVVTYGGITYVMGILTPAQQAAVTHRVSTTAGVLRVVTLFEEHKSAY</sequence>
<proteinExistence type="predicted"/>
<dbReference type="AlphaFoldDB" id="A0A286ECX5"/>
<gene>
    <name evidence="2" type="ORF">SAMN02746062_01397</name>
</gene>
<dbReference type="InterPro" id="IPR051686">
    <property type="entry name" value="Lipoprotein_DolP"/>
</dbReference>
<accession>A0A286ECX5</accession>
<dbReference type="Pfam" id="PF04972">
    <property type="entry name" value="BON"/>
    <property type="match status" value="1"/>
</dbReference>
<dbReference type="PROSITE" id="PS50914">
    <property type="entry name" value="BON"/>
    <property type="match status" value="1"/>
</dbReference>
<evidence type="ECO:0000313" key="3">
    <source>
        <dbReference type="Proteomes" id="UP000219669"/>
    </source>
</evidence>
<dbReference type="PANTHER" id="PTHR34606:SF15">
    <property type="entry name" value="BON DOMAIN-CONTAINING PROTEIN"/>
    <property type="match status" value="1"/>
</dbReference>
<dbReference type="PANTHER" id="PTHR34606">
    <property type="entry name" value="BON DOMAIN-CONTAINING PROTEIN"/>
    <property type="match status" value="1"/>
</dbReference>